<dbReference type="Pfam" id="PF00022">
    <property type="entry name" value="Actin"/>
    <property type="match status" value="1"/>
</dbReference>
<gene>
    <name evidence="3" type="primary">ARP6</name>
    <name evidence="3" type="ORF">AAF712_010808</name>
</gene>
<feature type="compositionally biased region" description="Low complexity" evidence="2">
    <location>
        <begin position="435"/>
        <end position="454"/>
    </location>
</feature>
<dbReference type="InterPro" id="IPR004000">
    <property type="entry name" value="Actin"/>
</dbReference>
<evidence type="ECO:0000313" key="3">
    <source>
        <dbReference type="EMBL" id="KAL0062324.1"/>
    </source>
</evidence>
<dbReference type="Gene3D" id="3.90.640.10">
    <property type="entry name" value="Actin, Chain A, domain 4"/>
    <property type="match status" value="1"/>
</dbReference>
<dbReference type="CDD" id="cd10210">
    <property type="entry name" value="ASKHA_NBD_Arp6"/>
    <property type="match status" value="1"/>
</dbReference>
<dbReference type="Gene3D" id="2.30.36.70">
    <property type="entry name" value="Actin, Chain A, domain 2"/>
    <property type="match status" value="1"/>
</dbReference>
<dbReference type="EMBL" id="JBBXMP010000108">
    <property type="protein sequence ID" value="KAL0062324.1"/>
    <property type="molecule type" value="Genomic_DNA"/>
</dbReference>
<comment type="caution">
    <text evidence="3">The sequence shown here is derived from an EMBL/GenBank/DDBJ whole genome shotgun (WGS) entry which is preliminary data.</text>
</comment>
<comment type="similarity">
    <text evidence="1">Belongs to the actin family.</text>
</comment>
<reference evidence="3 4" key="1">
    <citation type="submission" date="2024-05" db="EMBL/GenBank/DDBJ databases">
        <title>A draft genome resource for the thread blight pathogen Marasmius tenuissimus strain MS-2.</title>
        <authorList>
            <person name="Yulfo-Soto G.E."/>
            <person name="Baruah I.K."/>
            <person name="Amoako-Attah I."/>
            <person name="Bukari Y."/>
            <person name="Meinhardt L.W."/>
            <person name="Bailey B.A."/>
            <person name="Cohen S.P."/>
        </authorList>
    </citation>
    <scope>NUCLEOTIDE SEQUENCE [LARGE SCALE GENOMIC DNA]</scope>
    <source>
        <strain evidence="3 4">MS-2</strain>
    </source>
</reference>
<dbReference type="InterPro" id="IPR043129">
    <property type="entry name" value="ATPase_NBD"/>
</dbReference>
<protein>
    <submittedName>
        <fullName evidence="3">Actin-related protein 6</fullName>
    </submittedName>
</protein>
<dbReference type="PANTHER" id="PTHR11937">
    <property type="entry name" value="ACTIN"/>
    <property type="match status" value="1"/>
</dbReference>
<dbReference type="SMART" id="SM00268">
    <property type="entry name" value="ACTIN"/>
    <property type="match status" value="1"/>
</dbReference>
<organism evidence="3 4">
    <name type="scientific">Marasmius tenuissimus</name>
    <dbReference type="NCBI Taxonomy" id="585030"/>
    <lineage>
        <taxon>Eukaryota</taxon>
        <taxon>Fungi</taxon>
        <taxon>Dikarya</taxon>
        <taxon>Basidiomycota</taxon>
        <taxon>Agaricomycotina</taxon>
        <taxon>Agaricomycetes</taxon>
        <taxon>Agaricomycetidae</taxon>
        <taxon>Agaricales</taxon>
        <taxon>Marasmiineae</taxon>
        <taxon>Marasmiaceae</taxon>
        <taxon>Marasmius</taxon>
    </lineage>
</organism>
<name>A0ABR2ZMV9_9AGAR</name>
<accession>A0ABR2ZMV9</accession>
<dbReference type="Gene3D" id="3.30.420.40">
    <property type="match status" value="2"/>
</dbReference>
<evidence type="ECO:0000313" key="4">
    <source>
        <dbReference type="Proteomes" id="UP001437256"/>
    </source>
</evidence>
<sequence>MKTVSSTVVLDNGGHTVKAGTVTNHKRASSPRVVPNTIVRSKGDKTTYFGHELEECRDYSALHYRLPLEKGYIVDWDAQKAIWDGIFSDQVLNINTTQSSLILTEPYFNLPNIQEVYDQFVFEEYEFHSYYRCTPASLVPYGSLFSVPRLPQPECLIIVDSGFSFTHVIPIMGGNIVWNAVKRLDVGGKLLTNHLKELVSFRQWNMMDETYIMNDVKENCCYVSQDFRRDLELTRLDLKDNTVVQQYVLPDLSTNKRGRIKEPEEIISDGDQLLVMNNERFSVPELIFRPDDIGLDQCGLAGAIAASISLLPEDLRGMFWANIGVIGGNTKFPGFRERLLSEIQPLVPTGLQVGIYESEDPITEAYNSALRLASSWEALSRAVVTRAEYQESGSNASWRKFRDWRTTAGGGSSEDWLKSRDVGDVPQGVAGAGNSSSGSRSSRTRSIGRIVISGPGQGVGEPVSKRRR</sequence>
<dbReference type="SUPFAM" id="SSF53067">
    <property type="entry name" value="Actin-like ATPase domain"/>
    <property type="match status" value="2"/>
</dbReference>
<proteinExistence type="inferred from homology"/>
<dbReference type="Proteomes" id="UP001437256">
    <property type="component" value="Unassembled WGS sequence"/>
</dbReference>
<keyword evidence="4" id="KW-1185">Reference proteome</keyword>
<evidence type="ECO:0000256" key="1">
    <source>
        <dbReference type="RuleBase" id="RU000487"/>
    </source>
</evidence>
<feature type="region of interest" description="Disordered" evidence="2">
    <location>
        <begin position="408"/>
        <end position="468"/>
    </location>
</feature>
<evidence type="ECO:0000256" key="2">
    <source>
        <dbReference type="SAM" id="MobiDB-lite"/>
    </source>
</evidence>